<dbReference type="PANTHER" id="PTHR10885:SF0">
    <property type="entry name" value="ISOPENTENYL-DIPHOSPHATE DELTA-ISOMERASE"/>
    <property type="match status" value="1"/>
</dbReference>
<dbReference type="Gene3D" id="3.90.79.10">
    <property type="entry name" value="Nucleoside Triphosphate Pyrophosphohydrolase"/>
    <property type="match status" value="1"/>
</dbReference>
<evidence type="ECO:0000259" key="2">
    <source>
        <dbReference type="PROSITE" id="PS51462"/>
    </source>
</evidence>
<proteinExistence type="predicted"/>
<dbReference type="EMBL" id="CP035544">
    <property type="protein sequence ID" value="QBA64406.1"/>
    <property type="molecule type" value="Genomic_DNA"/>
</dbReference>
<dbReference type="InterPro" id="IPR015797">
    <property type="entry name" value="NUDIX_hydrolase-like_dom_sf"/>
</dbReference>
<dbReference type="Pfam" id="PF00293">
    <property type="entry name" value="NUDIX"/>
    <property type="match status" value="1"/>
</dbReference>
<feature type="domain" description="Nudix hydrolase" evidence="2">
    <location>
        <begin position="29"/>
        <end position="168"/>
    </location>
</feature>
<dbReference type="AlphaFoldDB" id="A0A411E9L3"/>
<evidence type="ECO:0000256" key="1">
    <source>
        <dbReference type="ARBA" id="ARBA00022801"/>
    </source>
</evidence>
<dbReference type="SUPFAM" id="SSF55811">
    <property type="entry name" value="Nudix"/>
    <property type="match status" value="1"/>
</dbReference>
<organism evidence="3 4">
    <name type="scientific">Muriicola soli</name>
    <dbReference type="NCBI Taxonomy" id="2507538"/>
    <lineage>
        <taxon>Bacteria</taxon>
        <taxon>Pseudomonadati</taxon>
        <taxon>Bacteroidota</taxon>
        <taxon>Flavobacteriia</taxon>
        <taxon>Flavobacteriales</taxon>
        <taxon>Flavobacteriaceae</taxon>
        <taxon>Muriicola</taxon>
    </lineage>
</organism>
<dbReference type="OrthoDB" id="9786032at2"/>
<protein>
    <submittedName>
        <fullName evidence="3">NUDIX domain-containing protein</fullName>
    </submittedName>
</protein>
<dbReference type="PROSITE" id="PS00893">
    <property type="entry name" value="NUDIX_BOX"/>
    <property type="match status" value="1"/>
</dbReference>
<name>A0A411E9L3_9FLAO</name>
<dbReference type="GO" id="GO:0016787">
    <property type="term" value="F:hydrolase activity"/>
    <property type="evidence" value="ECO:0007669"/>
    <property type="project" value="UniProtKB-KW"/>
</dbReference>
<gene>
    <name evidence="3" type="ORF">EQY75_07640</name>
</gene>
<dbReference type="Proteomes" id="UP000290889">
    <property type="component" value="Chromosome"/>
</dbReference>
<keyword evidence="4" id="KW-1185">Reference proteome</keyword>
<dbReference type="InterPro" id="IPR000086">
    <property type="entry name" value="NUDIX_hydrolase_dom"/>
</dbReference>
<evidence type="ECO:0000313" key="4">
    <source>
        <dbReference type="Proteomes" id="UP000290889"/>
    </source>
</evidence>
<dbReference type="PROSITE" id="PS51462">
    <property type="entry name" value="NUDIX"/>
    <property type="match status" value="1"/>
</dbReference>
<evidence type="ECO:0000313" key="3">
    <source>
        <dbReference type="EMBL" id="QBA64406.1"/>
    </source>
</evidence>
<reference evidence="3 4" key="1">
    <citation type="submission" date="2019-01" db="EMBL/GenBank/DDBJ databases">
        <title>Muriicola soli sp. nov., isolated from soil.</title>
        <authorList>
            <person name="Kang H.J."/>
            <person name="Kim S.B."/>
        </authorList>
    </citation>
    <scope>NUCLEOTIDE SEQUENCE [LARGE SCALE GENOMIC DNA]</scope>
    <source>
        <strain evidence="3 4">MMS17-SY002</strain>
    </source>
</reference>
<dbReference type="CDD" id="cd04692">
    <property type="entry name" value="NUDIX_Hydrolase"/>
    <property type="match status" value="1"/>
</dbReference>
<dbReference type="RefSeq" id="WP_129604523.1">
    <property type="nucleotide sequence ID" value="NZ_CP035544.1"/>
</dbReference>
<sequence length="182" mass="20830">MDEWVDILDAEGRYTGEKILKSEAHQNGLFHPTVHIWFFTSEREILLQQRAGNKKTFPLYWDASVAGHIAAGEVVLKGAVREVEEEIGLKIKANALQPVGVFKSIQQHHSGLLDCEFHHTFICLLTEPVHALQKQKEEVEALKLMPLSIWEKDLFSNSPSLSYVPHQEAYYREVINAIRKRS</sequence>
<accession>A0A411E9L3</accession>
<dbReference type="KEGG" id="mur:EQY75_07640"/>
<keyword evidence="1" id="KW-0378">Hydrolase</keyword>
<dbReference type="InterPro" id="IPR020084">
    <property type="entry name" value="NUDIX_hydrolase_CS"/>
</dbReference>
<dbReference type="PANTHER" id="PTHR10885">
    <property type="entry name" value="ISOPENTENYL-DIPHOSPHATE DELTA-ISOMERASE"/>
    <property type="match status" value="1"/>
</dbReference>